<dbReference type="InterPro" id="IPR033132">
    <property type="entry name" value="GH_1_N_CS"/>
</dbReference>
<sequence length="111" mass="12206">DSFNRIKYVQEEVEDRDIVGNLISTSTYRKGIALSSMGISSLCKVLFLLQLNLLPLFVSSDTKNVLKESSDSSPLPANFLFGTASSSYQFEGAYLSDGKGLNNWDAHAHKP</sequence>
<evidence type="ECO:0000313" key="3">
    <source>
        <dbReference type="EMBL" id="CAK7351073.1"/>
    </source>
</evidence>
<keyword evidence="4" id="KW-1185">Reference proteome</keyword>
<proteinExistence type="inferred from homology"/>
<name>A0AAV1SKM0_9ROSI</name>
<dbReference type="PROSITE" id="PS00653">
    <property type="entry name" value="GLYCOSYL_HYDROL_F1_2"/>
    <property type="match status" value="1"/>
</dbReference>
<dbReference type="GO" id="GO:0004553">
    <property type="term" value="F:hydrolase activity, hydrolyzing O-glycosyl compounds"/>
    <property type="evidence" value="ECO:0007669"/>
    <property type="project" value="InterPro"/>
</dbReference>
<keyword evidence="2" id="KW-0378">Hydrolase</keyword>
<protein>
    <recommendedName>
        <fullName evidence="5">Beta-glucosidase</fullName>
    </recommendedName>
</protein>
<dbReference type="SUPFAM" id="SSF51445">
    <property type="entry name" value="(Trans)glycosidases"/>
    <property type="match status" value="1"/>
</dbReference>
<dbReference type="Pfam" id="PF00232">
    <property type="entry name" value="Glyco_hydro_1"/>
    <property type="match status" value="1"/>
</dbReference>
<reference evidence="3 4" key="1">
    <citation type="submission" date="2024-01" db="EMBL/GenBank/DDBJ databases">
        <authorList>
            <person name="Waweru B."/>
        </authorList>
    </citation>
    <scope>NUCLEOTIDE SEQUENCE [LARGE SCALE GENOMIC DNA]</scope>
</reference>
<evidence type="ECO:0000256" key="1">
    <source>
        <dbReference type="ARBA" id="ARBA00010838"/>
    </source>
</evidence>
<dbReference type="Proteomes" id="UP001314170">
    <property type="component" value="Unassembled WGS sequence"/>
</dbReference>
<feature type="non-terminal residue" evidence="3">
    <location>
        <position position="1"/>
    </location>
</feature>
<dbReference type="GO" id="GO:0005975">
    <property type="term" value="P:carbohydrate metabolic process"/>
    <property type="evidence" value="ECO:0007669"/>
    <property type="project" value="InterPro"/>
</dbReference>
<dbReference type="Gene3D" id="3.20.20.80">
    <property type="entry name" value="Glycosidases"/>
    <property type="match status" value="1"/>
</dbReference>
<evidence type="ECO:0000313" key="4">
    <source>
        <dbReference type="Proteomes" id="UP001314170"/>
    </source>
</evidence>
<comment type="similarity">
    <text evidence="1">Belongs to the glycosyl hydrolase 1 family.</text>
</comment>
<accession>A0AAV1SKM0</accession>
<dbReference type="InterPro" id="IPR001360">
    <property type="entry name" value="Glyco_hydro_1"/>
</dbReference>
<dbReference type="AlphaFoldDB" id="A0AAV1SKM0"/>
<organism evidence="3 4">
    <name type="scientific">Dovyalis caffra</name>
    <dbReference type="NCBI Taxonomy" id="77055"/>
    <lineage>
        <taxon>Eukaryota</taxon>
        <taxon>Viridiplantae</taxon>
        <taxon>Streptophyta</taxon>
        <taxon>Embryophyta</taxon>
        <taxon>Tracheophyta</taxon>
        <taxon>Spermatophyta</taxon>
        <taxon>Magnoliopsida</taxon>
        <taxon>eudicotyledons</taxon>
        <taxon>Gunneridae</taxon>
        <taxon>Pentapetalae</taxon>
        <taxon>rosids</taxon>
        <taxon>fabids</taxon>
        <taxon>Malpighiales</taxon>
        <taxon>Salicaceae</taxon>
        <taxon>Flacourtieae</taxon>
        <taxon>Dovyalis</taxon>
    </lineage>
</organism>
<evidence type="ECO:0000256" key="2">
    <source>
        <dbReference type="ARBA" id="ARBA00022801"/>
    </source>
</evidence>
<gene>
    <name evidence="3" type="ORF">DCAF_LOCUS23671</name>
</gene>
<dbReference type="InterPro" id="IPR017853">
    <property type="entry name" value="GH"/>
</dbReference>
<dbReference type="EMBL" id="CAWUPB010001184">
    <property type="protein sequence ID" value="CAK7351073.1"/>
    <property type="molecule type" value="Genomic_DNA"/>
</dbReference>
<comment type="caution">
    <text evidence="3">The sequence shown here is derived from an EMBL/GenBank/DDBJ whole genome shotgun (WGS) entry which is preliminary data.</text>
</comment>
<feature type="non-terminal residue" evidence="3">
    <location>
        <position position="111"/>
    </location>
</feature>
<evidence type="ECO:0008006" key="5">
    <source>
        <dbReference type="Google" id="ProtNLM"/>
    </source>
</evidence>